<feature type="compositionally biased region" description="Polar residues" evidence="3">
    <location>
        <begin position="271"/>
        <end position="283"/>
    </location>
</feature>
<dbReference type="OrthoDB" id="191723at2759"/>
<evidence type="ECO:0000313" key="4">
    <source>
        <dbReference type="EMBL" id="CAF9910891.1"/>
    </source>
</evidence>
<dbReference type="Gene3D" id="3.40.50.2020">
    <property type="match status" value="1"/>
</dbReference>
<name>A0A8H3EQG2_9LECA</name>
<comment type="caution">
    <text evidence="4">The sequence shown here is derived from an EMBL/GenBank/DDBJ whole genome shotgun (WGS) entry which is preliminary data.</text>
</comment>
<evidence type="ECO:0000256" key="1">
    <source>
        <dbReference type="ARBA" id="ARBA00022679"/>
    </source>
</evidence>
<evidence type="ECO:0000256" key="3">
    <source>
        <dbReference type="SAM" id="MobiDB-lite"/>
    </source>
</evidence>
<accession>A0A8H3EQG2</accession>
<dbReference type="SUPFAM" id="SSF53271">
    <property type="entry name" value="PRTase-like"/>
    <property type="match status" value="1"/>
</dbReference>
<proteinExistence type="predicted"/>
<keyword evidence="1" id="KW-0808">Transferase</keyword>
<dbReference type="InterPro" id="IPR000836">
    <property type="entry name" value="PRTase_dom"/>
</dbReference>
<evidence type="ECO:0000313" key="5">
    <source>
        <dbReference type="Proteomes" id="UP000664203"/>
    </source>
</evidence>
<organism evidence="4 5">
    <name type="scientific">Alectoria fallacina</name>
    <dbReference type="NCBI Taxonomy" id="1903189"/>
    <lineage>
        <taxon>Eukaryota</taxon>
        <taxon>Fungi</taxon>
        <taxon>Dikarya</taxon>
        <taxon>Ascomycota</taxon>
        <taxon>Pezizomycotina</taxon>
        <taxon>Lecanoromycetes</taxon>
        <taxon>OSLEUM clade</taxon>
        <taxon>Lecanoromycetidae</taxon>
        <taxon>Lecanorales</taxon>
        <taxon>Lecanorineae</taxon>
        <taxon>Parmeliaceae</taxon>
        <taxon>Alectoria</taxon>
    </lineage>
</organism>
<dbReference type="EMBL" id="CAJPDR010000045">
    <property type="protein sequence ID" value="CAF9910891.1"/>
    <property type="molecule type" value="Genomic_DNA"/>
</dbReference>
<reference evidence="4" key="1">
    <citation type="submission" date="2021-03" db="EMBL/GenBank/DDBJ databases">
        <authorList>
            <person name="Tagirdzhanova G."/>
        </authorList>
    </citation>
    <scope>NUCLEOTIDE SEQUENCE</scope>
</reference>
<feature type="region of interest" description="Disordered" evidence="3">
    <location>
        <begin position="263"/>
        <end position="323"/>
    </location>
</feature>
<dbReference type="CDD" id="cd06223">
    <property type="entry name" value="PRTases_typeI"/>
    <property type="match status" value="1"/>
</dbReference>
<dbReference type="Gene3D" id="3.60.20.10">
    <property type="entry name" value="Glutamine Phosphoribosylpyrophosphate, subunit 1, domain 1"/>
    <property type="match status" value="1"/>
</dbReference>
<protein>
    <submittedName>
        <fullName evidence="4">Amidophosphoribosyltransferase</fullName>
    </submittedName>
</protein>
<gene>
    <name evidence="4" type="primary">ADE4_3</name>
    <name evidence="4" type="ORF">ALECFALPRED_006923</name>
</gene>
<dbReference type="Proteomes" id="UP000664203">
    <property type="component" value="Unassembled WGS sequence"/>
</dbReference>
<keyword evidence="2" id="KW-0315">Glutamine amidotransferase</keyword>
<feature type="compositionally biased region" description="Basic and acidic residues" evidence="3">
    <location>
        <begin position="303"/>
        <end position="323"/>
    </location>
</feature>
<sequence>MDGISVHQSRENMGYKLAARIMKMLTPSQLEAIDVVMPIPETSNTTAPCVAARLNKPYRQGFIKSRYVFRTFIMPGQKARQKGVRRKLNAMQPQFADKNVLLVDDSIVRGTTSREIVILAKEAGARRVFFASAAPRIRHAHIYGIDLASPSELLAHNRTDDEIAAHIGAEKVIFQELDDLIDACRQAQAAPHGHCIKESQQFEVGVFNGNYITPVPQGYFAHLERIRGESKKIKVIESAREAVAAGVAKKDELRMATNGAEVTDDGEIVPSNRSKADTSSTVNGDHLPLLKGKRRRSIEEEDEKPKRVMDISMHNQHDFEAED</sequence>
<dbReference type="InterPro" id="IPR029055">
    <property type="entry name" value="Ntn_hydrolases_N"/>
</dbReference>
<dbReference type="InterPro" id="IPR029057">
    <property type="entry name" value="PRTase-like"/>
</dbReference>
<dbReference type="AlphaFoldDB" id="A0A8H3EQG2"/>
<evidence type="ECO:0000256" key="2">
    <source>
        <dbReference type="ARBA" id="ARBA00022962"/>
    </source>
</evidence>
<dbReference type="GO" id="GO:0016757">
    <property type="term" value="F:glycosyltransferase activity"/>
    <property type="evidence" value="ECO:0007669"/>
    <property type="project" value="UniProtKB-KW"/>
</dbReference>
<keyword evidence="5" id="KW-1185">Reference proteome</keyword>
<dbReference type="PANTHER" id="PTHR11907">
    <property type="entry name" value="AMIDOPHOSPHORIBOSYLTRANSFERASE"/>
    <property type="match status" value="1"/>
</dbReference>